<proteinExistence type="predicted"/>
<reference evidence="1" key="2">
    <citation type="submission" date="2020-09" db="EMBL/GenBank/DDBJ databases">
        <authorList>
            <person name="Sun Q."/>
            <person name="Zhou Y."/>
        </authorList>
    </citation>
    <scope>NUCLEOTIDE SEQUENCE</scope>
    <source>
        <strain evidence="1">CGMCC 1.6333</strain>
    </source>
</reference>
<dbReference type="Proteomes" id="UP000618460">
    <property type="component" value="Unassembled WGS sequence"/>
</dbReference>
<dbReference type="InterPro" id="IPR047670">
    <property type="entry name" value="YfjT-like"/>
</dbReference>
<protein>
    <submittedName>
        <fullName evidence="1">Uncharacterized protein</fullName>
    </submittedName>
</protein>
<sequence>MSQQEKITQLKSHLQTFLEQLDSLDPSETSVEDIDRLIHMIEDMEKELH</sequence>
<dbReference type="AlphaFoldDB" id="A0A917TQE5"/>
<accession>A0A917TQE5</accession>
<evidence type="ECO:0000313" key="1">
    <source>
        <dbReference type="EMBL" id="GGM30063.1"/>
    </source>
</evidence>
<organism evidence="1 2">
    <name type="scientific">Paraliobacillus quinghaiensis</name>
    <dbReference type="NCBI Taxonomy" id="470815"/>
    <lineage>
        <taxon>Bacteria</taxon>
        <taxon>Bacillati</taxon>
        <taxon>Bacillota</taxon>
        <taxon>Bacilli</taxon>
        <taxon>Bacillales</taxon>
        <taxon>Bacillaceae</taxon>
        <taxon>Paraliobacillus</taxon>
    </lineage>
</organism>
<name>A0A917TQE5_9BACI</name>
<reference evidence="1" key="1">
    <citation type="journal article" date="2014" name="Int. J. Syst. Evol. Microbiol.">
        <title>Complete genome sequence of Corynebacterium casei LMG S-19264T (=DSM 44701T), isolated from a smear-ripened cheese.</title>
        <authorList>
            <consortium name="US DOE Joint Genome Institute (JGI-PGF)"/>
            <person name="Walter F."/>
            <person name="Albersmeier A."/>
            <person name="Kalinowski J."/>
            <person name="Ruckert C."/>
        </authorList>
    </citation>
    <scope>NUCLEOTIDE SEQUENCE</scope>
    <source>
        <strain evidence="1">CGMCC 1.6333</strain>
    </source>
</reference>
<dbReference type="NCBIfam" id="NF040878">
    <property type="entry name" value="SE1561_fam"/>
    <property type="match status" value="1"/>
</dbReference>
<keyword evidence="2" id="KW-1185">Reference proteome</keyword>
<comment type="caution">
    <text evidence="1">The sequence shown here is derived from an EMBL/GenBank/DDBJ whole genome shotgun (WGS) entry which is preliminary data.</text>
</comment>
<dbReference type="EMBL" id="BMLG01000006">
    <property type="protein sequence ID" value="GGM30063.1"/>
    <property type="molecule type" value="Genomic_DNA"/>
</dbReference>
<dbReference type="RefSeq" id="WP_162879155.1">
    <property type="nucleotide sequence ID" value="NZ_BMLG01000006.1"/>
</dbReference>
<gene>
    <name evidence="1" type="ORF">GCM10011351_15280</name>
</gene>
<evidence type="ECO:0000313" key="2">
    <source>
        <dbReference type="Proteomes" id="UP000618460"/>
    </source>
</evidence>